<sequence>MDRPDTTTTARTTTATTTTTAMDRPEDLESAADVTAAGPWATTTTTTTTGTTTTIPTTTNATTTTTATIPTTTTTALPKSAADVTAAGPSARAWPALHDRVAQAVIGRYDELPGRGKPQGRSWTVLAGIVAEVQEEDSLQVLAVATGTRCIGVGAMMSGKGCVVHDCHAEVLCRRAFQRYLL</sequence>
<dbReference type="GO" id="GO:0005730">
    <property type="term" value="C:nucleolus"/>
    <property type="evidence" value="ECO:0007669"/>
    <property type="project" value="TreeGrafter"/>
</dbReference>
<dbReference type="PANTHER" id="PTHR10910">
    <property type="entry name" value="EUKARYOTE SPECIFIC DSRNA BINDING PROTEIN"/>
    <property type="match status" value="1"/>
</dbReference>
<feature type="domain" description="A to I editase" evidence="2">
    <location>
        <begin position="143"/>
        <end position="182"/>
    </location>
</feature>
<dbReference type="Proteomes" id="UP000654075">
    <property type="component" value="Unassembled WGS sequence"/>
</dbReference>
<dbReference type="PANTHER" id="PTHR10910:SF62">
    <property type="entry name" value="AT07585P-RELATED"/>
    <property type="match status" value="1"/>
</dbReference>
<dbReference type="AlphaFoldDB" id="A0A813F0T6"/>
<proteinExistence type="predicted"/>
<dbReference type="InterPro" id="IPR002466">
    <property type="entry name" value="A_deamin"/>
</dbReference>
<dbReference type="GO" id="GO:0006382">
    <property type="term" value="P:adenosine to inosine editing"/>
    <property type="evidence" value="ECO:0007669"/>
    <property type="project" value="TreeGrafter"/>
</dbReference>
<dbReference type="GO" id="GO:0003725">
    <property type="term" value="F:double-stranded RNA binding"/>
    <property type="evidence" value="ECO:0007669"/>
    <property type="project" value="TreeGrafter"/>
</dbReference>
<accession>A0A813F0T6</accession>
<dbReference type="GO" id="GO:0008251">
    <property type="term" value="F:tRNA-specific adenosine deaminase activity"/>
    <property type="evidence" value="ECO:0007669"/>
    <property type="project" value="TreeGrafter"/>
</dbReference>
<gene>
    <name evidence="3" type="ORF">PGLA1383_LOCUS25735</name>
</gene>
<evidence type="ECO:0000313" key="3">
    <source>
        <dbReference type="EMBL" id="CAE8607833.1"/>
    </source>
</evidence>
<dbReference type="GO" id="GO:0003726">
    <property type="term" value="F:double-stranded RNA adenosine deaminase activity"/>
    <property type="evidence" value="ECO:0007669"/>
    <property type="project" value="TreeGrafter"/>
</dbReference>
<dbReference type="GO" id="GO:0005737">
    <property type="term" value="C:cytoplasm"/>
    <property type="evidence" value="ECO:0007669"/>
    <property type="project" value="TreeGrafter"/>
</dbReference>
<feature type="non-terminal residue" evidence="3">
    <location>
        <position position="182"/>
    </location>
</feature>
<evidence type="ECO:0000313" key="4">
    <source>
        <dbReference type="Proteomes" id="UP000654075"/>
    </source>
</evidence>
<protein>
    <recommendedName>
        <fullName evidence="2">A to I editase domain-containing protein</fullName>
    </recommendedName>
</protein>
<dbReference type="GO" id="GO:0006396">
    <property type="term" value="P:RNA processing"/>
    <property type="evidence" value="ECO:0007669"/>
    <property type="project" value="InterPro"/>
</dbReference>
<keyword evidence="4" id="KW-1185">Reference proteome</keyword>
<feature type="compositionally biased region" description="Low complexity" evidence="1">
    <location>
        <begin position="1"/>
        <end position="21"/>
    </location>
</feature>
<comment type="caution">
    <text evidence="3">The sequence shown here is derived from an EMBL/GenBank/DDBJ whole genome shotgun (WGS) entry which is preliminary data.</text>
</comment>
<dbReference type="OrthoDB" id="10268011at2759"/>
<evidence type="ECO:0000259" key="2">
    <source>
        <dbReference type="PROSITE" id="PS50141"/>
    </source>
</evidence>
<name>A0A813F0T6_POLGL</name>
<dbReference type="Pfam" id="PF02137">
    <property type="entry name" value="A_deamin"/>
    <property type="match status" value="1"/>
</dbReference>
<feature type="compositionally biased region" description="Low complexity" evidence="1">
    <location>
        <begin position="35"/>
        <end position="59"/>
    </location>
</feature>
<dbReference type="PROSITE" id="PS50141">
    <property type="entry name" value="A_DEAMIN_EDITASE"/>
    <property type="match status" value="1"/>
</dbReference>
<organism evidence="3 4">
    <name type="scientific">Polarella glacialis</name>
    <name type="common">Dinoflagellate</name>
    <dbReference type="NCBI Taxonomy" id="89957"/>
    <lineage>
        <taxon>Eukaryota</taxon>
        <taxon>Sar</taxon>
        <taxon>Alveolata</taxon>
        <taxon>Dinophyceae</taxon>
        <taxon>Suessiales</taxon>
        <taxon>Suessiaceae</taxon>
        <taxon>Polarella</taxon>
    </lineage>
</organism>
<reference evidence="3" key="1">
    <citation type="submission" date="2021-02" db="EMBL/GenBank/DDBJ databases">
        <authorList>
            <person name="Dougan E. K."/>
            <person name="Rhodes N."/>
            <person name="Thang M."/>
            <person name="Chan C."/>
        </authorList>
    </citation>
    <scope>NUCLEOTIDE SEQUENCE</scope>
</reference>
<evidence type="ECO:0000256" key="1">
    <source>
        <dbReference type="SAM" id="MobiDB-lite"/>
    </source>
</evidence>
<feature type="region of interest" description="Disordered" evidence="1">
    <location>
        <begin position="1"/>
        <end position="59"/>
    </location>
</feature>
<dbReference type="EMBL" id="CAJNNV010022133">
    <property type="protein sequence ID" value="CAE8607833.1"/>
    <property type="molecule type" value="Genomic_DNA"/>
</dbReference>